<dbReference type="SFLD" id="SFLDS00003">
    <property type="entry name" value="Haloacid_Dehalogenase"/>
    <property type="match status" value="1"/>
</dbReference>
<dbReference type="EC" id="3.1.3.18" evidence="4"/>
<dbReference type="InterPro" id="IPR041492">
    <property type="entry name" value="HAD_2"/>
</dbReference>
<dbReference type="GO" id="GO:0008967">
    <property type="term" value="F:phosphoglycolate phosphatase activity"/>
    <property type="evidence" value="ECO:0007669"/>
    <property type="project" value="UniProtKB-EC"/>
</dbReference>
<dbReference type="PANTHER" id="PTHR43434">
    <property type="entry name" value="PHOSPHOGLYCOLATE PHOSPHATASE"/>
    <property type="match status" value="1"/>
</dbReference>
<dbReference type="EMBL" id="FAXN01000041">
    <property type="protein sequence ID" value="CUV65630.1"/>
    <property type="molecule type" value="Genomic_DNA"/>
</dbReference>
<keyword evidence="5" id="KW-0378">Hydrolase</keyword>
<dbReference type="InterPro" id="IPR050155">
    <property type="entry name" value="HAD-like_hydrolase_sf"/>
</dbReference>
<name>A0A0S4XNI1_9BACT</name>
<dbReference type="InterPro" id="IPR006439">
    <property type="entry name" value="HAD-SF_hydro_IA"/>
</dbReference>
<sequence length="207" mass="23753">MKKKSVIFDMDGTLVNSSITLANAINYVREHLYLPRLKSEDILSRVNDNSINPAEYFYKAKSFLPIHEKLFSEYYSAHHGKELELYDGIMDMILELKNREFKIAIATNAYRRSALESLTHLGIVEHFDSVVCFDDVGKGKPEPDMLYKILEEFSIESHEAIFVGDGERDKMAADNANIDFIMVNWGFTDHEDAIGCVDSLRDLLLKY</sequence>
<evidence type="ECO:0000256" key="1">
    <source>
        <dbReference type="ARBA" id="ARBA00000830"/>
    </source>
</evidence>
<dbReference type="InterPro" id="IPR023198">
    <property type="entry name" value="PGP-like_dom2"/>
</dbReference>
<dbReference type="NCBIfam" id="TIGR01509">
    <property type="entry name" value="HAD-SF-IA-v3"/>
    <property type="match status" value="1"/>
</dbReference>
<dbReference type="AlphaFoldDB" id="A0A0S4XNI1"/>
<dbReference type="PANTHER" id="PTHR43434:SF1">
    <property type="entry name" value="PHOSPHOGLYCOLATE PHOSPHATASE"/>
    <property type="match status" value="1"/>
</dbReference>
<evidence type="ECO:0000256" key="2">
    <source>
        <dbReference type="ARBA" id="ARBA00004818"/>
    </source>
</evidence>
<gene>
    <name evidence="5" type="ORF">BN3087_400006</name>
</gene>
<dbReference type="Pfam" id="PF13419">
    <property type="entry name" value="HAD_2"/>
    <property type="match status" value="1"/>
</dbReference>
<dbReference type="Gene3D" id="3.40.50.1000">
    <property type="entry name" value="HAD superfamily/HAD-like"/>
    <property type="match status" value="1"/>
</dbReference>
<dbReference type="SFLD" id="SFLDG01135">
    <property type="entry name" value="C1.5.6:_HAD__Beta-PGM__Phospha"/>
    <property type="match status" value="1"/>
</dbReference>
<comment type="catalytic activity">
    <reaction evidence="1">
        <text>2-phosphoglycolate + H2O = glycolate + phosphate</text>
        <dbReference type="Rhea" id="RHEA:14369"/>
        <dbReference type="ChEBI" id="CHEBI:15377"/>
        <dbReference type="ChEBI" id="CHEBI:29805"/>
        <dbReference type="ChEBI" id="CHEBI:43474"/>
        <dbReference type="ChEBI" id="CHEBI:58033"/>
        <dbReference type="EC" id="3.1.3.18"/>
    </reaction>
</comment>
<accession>A0A0S4XNI1</accession>
<dbReference type="GO" id="GO:0005829">
    <property type="term" value="C:cytosol"/>
    <property type="evidence" value="ECO:0007669"/>
    <property type="project" value="TreeGrafter"/>
</dbReference>
<dbReference type="InterPro" id="IPR036412">
    <property type="entry name" value="HAD-like_sf"/>
</dbReference>
<evidence type="ECO:0000313" key="5">
    <source>
        <dbReference type="EMBL" id="CUV65630.1"/>
    </source>
</evidence>
<dbReference type="GO" id="GO:0006281">
    <property type="term" value="P:DNA repair"/>
    <property type="evidence" value="ECO:0007669"/>
    <property type="project" value="TreeGrafter"/>
</dbReference>
<dbReference type="InterPro" id="IPR023214">
    <property type="entry name" value="HAD_sf"/>
</dbReference>
<proteinExistence type="inferred from homology"/>
<dbReference type="NCBIfam" id="TIGR01549">
    <property type="entry name" value="HAD-SF-IA-v1"/>
    <property type="match status" value="1"/>
</dbReference>
<dbReference type="SFLD" id="SFLDG01129">
    <property type="entry name" value="C1.5:_HAD__Beta-PGM__Phosphata"/>
    <property type="match status" value="1"/>
</dbReference>
<evidence type="ECO:0000256" key="4">
    <source>
        <dbReference type="ARBA" id="ARBA00013078"/>
    </source>
</evidence>
<organism evidence="5">
    <name type="scientific">Sulfurovum sp. enrichment culture clone C5</name>
    <dbReference type="NCBI Taxonomy" id="497650"/>
    <lineage>
        <taxon>Bacteria</taxon>
        <taxon>Pseudomonadati</taxon>
        <taxon>Campylobacterota</taxon>
        <taxon>Epsilonproteobacteria</taxon>
        <taxon>Campylobacterales</taxon>
        <taxon>Sulfurovaceae</taxon>
        <taxon>Sulfurovum</taxon>
        <taxon>environmental samples</taxon>
    </lineage>
</organism>
<protein>
    <recommendedName>
        <fullName evidence="4">phosphoglycolate phosphatase</fullName>
        <ecNumber evidence="4">3.1.3.18</ecNumber>
    </recommendedName>
</protein>
<reference evidence="5" key="1">
    <citation type="submission" date="2015-11" db="EMBL/GenBank/DDBJ databases">
        <authorList>
            <person name="Zhang Y."/>
            <person name="Guo Z."/>
        </authorList>
    </citation>
    <scope>NUCLEOTIDE SEQUENCE</scope>
    <source>
        <strain evidence="5">BN30871</strain>
    </source>
</reference>
<dbReference type="SUPFAM" id="SSF56784">
    <property type="entry name" value="HAD-like"/>
    <property type="match status" value="1"/>
</dbReference>
<comment type="pathway">
    <text evidence="2">Organic acid metabolism; glycolate biosynthesis; glycolate from 2-phosphoglycolate: step 1/1.</text>
</comment>
<dbReference type="Gene3D" id="1.10.150.240">
    <property type="entry name" value="Putative phosphatase, domain 2"/>
    <property type="match status" value="1"/>
</dbReference>
<evidence type="ECO:0000256" key="3">
    <source>
        <dbReference type="ARBA" id="ARBA00006171"/>
    </source>
</evidence>
<comment type="similarity">
    <text evidence="3">Belongs to the HAD-like hydrolase superfamily. CbbY/CbbZ/Gph/YieH family.</text>
</comment>